<dbReference type="InterPro" id="IPR011990">
    <property type="entry name" value="TPR-like_helical_dom_sf"/>
</dbReference>
<dbReference type="EMBL" id="BPVZ01000011">
    <property type="protein sequence ID" value="GKU97065.1"/>
    <property type="molecule type" value="Genomic_DNA"/>
</dbReference>
<comment type="caution">
    <text evidence="1">The sequence shown here is derived from an EMBL/GenBank/DDBJ whole genome shotgun (WGS) entry which is preliminary data.</text>
</comment>
<gene>
    <name evidence="1" type="ORF">SLEP1_g10249</name>
</gene>
<evidence type="ECO:0000313" key="2">
    <source>
        <dbReference type="Proteomes" id="UP001054252"/>
    </source>
</evidence>
<evidence type="ECO:0000313" key="1">
    <source>
        <dbReference type="EMBL" id="GKU97065.1"/>
    </source>
</evidence>
<sequence length="56" mass="6586">MIKIYGKTLEQEEVTNLVQEMQNRGIEHNSITYSTIISLYGVSQDDWIDLQSYFRS</sequence>
<dbReference type="Gene3D" id="1.25.40.10">
    <property type="entry name" value="Tetratricopeptide repeat domain"/>
    <property type="match status" value="1"/>
</dbReference>
<accession>A0AAV5ID66</accession>
<reference evidence="1 2" key="1">
    <citation type="journal article" date="2021" name="Commun. Biol.">
        <title>The genome of Shorea leprosula (Dipterocarpaceae) highlights the ecological relevance of drought in aseasonal tropical rainforests.</title>
        <authorList>
            <person name="Ng K.K.S."/>
            <person name="Kobayashi M.J."/>
            <person name="Fawcett J.A."/>
            <person name="Hatakeyama M."/>
            <person name="Paape T."/>
            <person name="Ng C.H."/>
            <person name="Ang C.C."/>
            <person name="Tnah L.H."/>
            <person name="Lee C.T."/>
            <person name="Nishiyama T."/>
            <person name="Sese J."/>
            <person name="O'Brien M.J."/>
            <person name="Copetti D."/>
            <person name="Mohd Noor M.I."/>
            <person name="Ong R.C."/>
            <person name="Putra M."/>
            <person name="Sireger I.Z."/>
            <person name="Indrioko S."/>
            <person name="Kosugi Y."/>
            <person name="Izuno A."/>
            <person name="Isagi Y."/>
            <person name="Lee S.L."/>
            <person name="Shimizu K.K."/>
        </authorList>
    </citation>
    <scope>NUCLEOTIDE SEQUENCE [LARGE SCALE GENOMIC DNA]</scope>
    <source>
        <strain evidence="1">214</strain>
    </source>
</reference>
<proteinExistence type="predicted"/>
<organism evidence="1 2">
    <name type="scientific">Rubroshorea leprosula</name>
    <dbReference type="NCBI Taxonomy" id="152421"/>
    <lineage>
        <taxon>Eukaryota</taxon>
        <taxon>Viridiplantae</taxon>
        <taxon>Streptophyta</taxon>
        <taxon>Embryophyta</taxon>
        <taxon>Tracheophyta</taxon>
        <taxon>Spermatophyta</taxon>
        <taxon>Magnoliopsida</taxon>
        <taxon>eudicotyledons</taxon>
        <taxon>Gunneridae</taxon>
        <taxon>Pentapetalae</taxon>
        <taxon>rosids</taxon>
        <taxon>malvids</taxon>
        <taxon>Malvales</taxon>
        <taxon>Dipterocarpaceae</taxon>
        <taxon>Rubroshorea</taxon>
    </lineage>
</organism>
<name>A0AAV5ID66_9ROSI</name>
<protein>
    <submittedName>
        <fullName evidence="1">Uncharacterized protein</fullName>
    </submittedName>
</protein>
<dbReference type="Proteomes" id="UP001054252">
    <property type="component" value="Unassembled WGS sequence"/>
</dbReference>
<keyword evidence="2" id="KW-1185">Reference proteome</keyword>
<dbReference type="AlphaFoldDB" id="A0AAV5ID66"/>